<dbReference type="PATRIC" id="fig|1403316.3.peg.175"/>
<protein>
    <submittedName>
        <fullName evidence="1">Uncharacterized protein</fullName>
    </submittedName>
</protein>
<evidence type="ECO:0000313" key="1">
    <source>
        <dbReference type="EMBL" id="AGX88964.1"/>
    </source>
</evidence>
<dbReference type="OrthoDB" id="403852at2"/>
<dbReference type="HOGENOM" id="CLU_771218_0_0_14"/>
<organism evidence="1 2">
    <name type="scientific">Mycoplasma parvum str. Indiana</name>
    <dbReference type="NCBI Taxonomy" id="1403316"/>
    <lineage>
        <taxon>Bacteria</taxon>
        <taxon>Bacillati</taxon>
        <taxon>Mycoplasmatota</taxon>
        <taxon>Mollicutes</taxon>
        <taxon>Mycoplasmataceae</taxon>
        <taxon>Mycoplasma</taxon>
    </lineage>
</organism>
<dbReference type="EMBL" id="CP006771">
    <property type="protein sequence ID" value="AGX88964.1"/>
    <property type="molecule type" value="Genomic_DNA"/>
</dbReference>
<dbReference type="AlphaFoldDB" id="U5NFN0"/>
<dbReference type="Proteomes" id="UP000017119">
    <property type="component" value="Chromosome"/>
</dbReference>
<keyword evidence="2" id="KW-1185">Reference proteome</keyword>
<proteinExistence type="predicted"/>
<evidence type="ECO:0000313" key="2">
    <source>
        <dbReference type="Proteomes" id="UP000017119"/>
    </source>
</evidence>
<dbReference type="RefSeq" id="WP_022769278.1">
    <property type="nucleotide sequence ID" value="NC_022575.1"/>
</dbReference>
<name>U5NFN0_9MOLU</name>
<accession>U5NFN0</accession>
<dbReference type="KEGG" id="mpv:PRV_00995"/>
<dbReference type="STRING" id="1403316.PRV_00995"/>
<sequence>MRFKYAVYSLVPFSFGGSSLFFLNSENLNSLISKLSISGGGNAPSFNFYSYSKNELTINNTSIPTTQLELNEKNFQTESLRVDVSESSDLNLPNLNEEEKTGSLKTKVNKIVTEVNKEIGVKKVEKEQEEQLSQVKKELQGHSGNLNKILSSVVLLSNSESSSEVKSRARRDSNSQFVEFPNSLDRNVRNSLGTYYKKFLDLKEKKNKFEKRLKNIEEKSEDIVVTQNSSNKYIDDRVLKSLEQIGWNTNQEIKFEQLINRDFWDGGENPYSALLDYESWQKIVDDYKKATKEIKTLRENPGNRTCAVFAILFNMSDRCFGNLKDLEKQKELLKKVAPFAVANKLFLEMGLVDNSNIVVKRLEK</sequence>
<gene>
    <name evidence="1" type="ORF">PRV_00995</name>
</gene>
<reference evidence="1 2" key="1">
    <citation type="journal article" date="2013" name="Genome Announc.">
        <title>Genome Sequence of Mycoplasma parvum (Formerly Eperythrozoon parvum), a Diminutive Hemoplasma of the Pig.</title>
        <authorList>
            <person name="do Nascimento N.C."/>
            <person name="Dos Santos A.P."/>
            <person name="Chu Y."/>
            <person name="Guimaraes A.M."/>
            <person name="Pagliaro A."/>
            <person name="Messick J.B."/>
        </authorList>
    </citation>
    <scope>NUCLEOTIDE SEQUENCE [LARGE SCALE GENOMIC DNA]</scope>
    <source>
        <strain evidence="1 2">Indiana</strain>
    </source>
</reference>